<feature type="compositionally biased region" description="Basic residues" evidence="5">
    <location>
        <begin position="195"/>
        <end position="215"/>
    </location>
</feature>
<sequence>MAEYQPHAPGPYTEVYPPYGIGEEVYSNTNPMGVESPLTAFSAPSNLHFPGDHCSALFDSPEDGGIYASAQAYNVLLVNGFVPGLNTISPDYWSAGLTGFAAESIAEPSPVAPSEYGPAPERSSRSSSTAGSPTGKHRRTPSDSPTRQSTIRESPRDEQIDMQTDGNRETPSSHDNDGSSRDGDTRPTIESLKRQASKQRRKRNAVAAHKSRTRRNQASQKLTTEEENKEKVNSKLINCVADLTLEIQELKMQLLQHTDCNCFQIQKYIAHEATQFVQGIEQTYDSEGPTTARP</sequence>
<feature type="compositionally biased region" description="Polar residues" evidence="5">
    <location>
        <begin position="142"/>
        <end position="152"/>
    </location>
</feature>
<reference evidence="7 8" key="1">
    <citation type="journal article" date="2025" name="Microbiol. Resour. Announc.">
        <title>Draft genome sequences for Neonectria magnoliae and Neonectria punicea, canker pathogens of Liriodendron tulipifera and Acer saccharum in West Virginia.</title>
        <authorList>
            <person name="Petronek H.M."/>
            <person name="Kasson M.T."/>
            <person name="Metheny A.M."/>
            <person name="Stauder C.M."/>
            <person name="Lovett B."/>
            <person name="Lynch S.C."/>
            <person name="Garnas J.R."/>
            <person name="Kasson L.R."/>
            <person name="Stajich J.E."/>
        </authorList>
    </citation>
    <scope>NUCLEOTIDE SEQUENCE [LARGE SCALE GENOMIC DNA]</scope>
    <source>
        <strain evidence="7 8">NRRL 64653</strain>
    </source>
</reference>
<dbReference type="PROSITE" id="PS50217">
    <property type="entry name" value="BZIP"/>
    <property type="match status" value="1"/>
</dbReference>
<comment type="subcellular location">
    <subcellularLocation>
        <location evidence="1">Nucleus</location>
    </subcellularLocation>
</comment>
<dbReference type="SUPFAM" id="SSF57959">
    <property type="entry name" value="Leucine zipper domain"/>
    <property type="match status" value="1"/>
</dbReference>
<dbReference type="Gene3D" id="1.20.5.170">
    <property type="match status" value="1"/>
</dbReference>
<dbReference type="EMBL" id="JAZAVJ010000024">
    <property type="protein sequence ID" value="KAK7421210.1"/>
    <property type="molecule type" value="Genomic_DNA"/>
</dbReference>
<feature type="compositionally biased region" description="Low complexity" evidence="5">
    <location>
        <begin position="117"/>
        <end position="134"/>
    </location>
</feature>
<organism evidence="7 8">
    <name type="scientific">Neonectria punicea</name>
    <dbReference type="NCBI Taxonomy" id="979145"/>
    <lineage>
        <taxon>Eukaryota</taxon>
        <taxon>Fungi</taxon>
        <taxon>Dikarya</taxon>
        <taxon>Ascomycota</taxon>
        <taxon>Pezizomycotina</taxon>
        <taxon>Sordariomycetes</taxon>
        <taxon>Hypocreomycetidae</taxon>
        <taxon>Hypocreales</taxon>
        <taxon>Nectriaceae</taxon>
        <taxon>Neonectria</taxon>
    </lineage>
</organism>
<evidence type="ECO:0000313" key="7">
    <source>
        <dbReference type="EMBL" id="KAK7421210.1"/>
    </source>
</evidence>
<keyword evidence="2" id="KW-0805">Transcription regulation</keyword>
<evidence type="ECO:0000256" key="4">
    <source>
        <dbReference type="ARBA" id="ARBA00023242"/>
    </source>
</evidence>
<feature type="domain" description="BZIP" evidence="6">
    <location>
        <begin position="194"/>
        <end position="257"/>
    </location>
</feature>
<gene>
    <name evidence="7" type="ORF">QQX98_002340</name>
</gene>
<feature type="region of interest" description="Disordered" evidence="5">
    <location>
        <begin position="108"/>
        <end position="227"/>
    </location>
</feature>
<proteinExistence type="predicted"/>
<dbReference type="PROSITE" id="PS00036">
    <property type="entry name" value="BZIP_BASIC"/>
    <property type="match status" value="1"/>
</dbReference>
<protein>
    <recommendedName>
        <fullName evidence="6">BZIP domain-containing protein</fullName>
    </recommendedName>
</protein>
<comment type="caution">
    <text evidence="7">The sequence shown here is derived from an EMBL/GenBank/DDBJ whole genome shotgun (WGS) entry which is preliminary data.</text>
</comment>
<dbReference type="InterPro" id="IPR051027">
    <property type="entry name" value="bZIP_transcription_factors"/>
</dbReference>
<evidence type="ECO:0000256" key="3">
    <source>
        <dbReference type="ARBA" id="ARBA00023163"/>
    </source>
</evidence>
<name>A0ABR1HJ37_9HYPO</name>
<evidence type="ECO:0000256" key="2">
    <source>
        <dbReference type="ARBA" id="ARBA00023015"/>
    </source>
</evidence>
<feature type="compositionally biased region" description="Basic and acidic residues" evidence="5">
    <location>
        <begin position="166"/>
        <end position="193"/>
    </location>
</feature>
<evidence type="ECO:0000259" key="6">
    <source>
        <dbReference type="PROSITE" id="PS50217"/>
    </source>
</evidence>
<evidence type="ECO:0000256" key="5">
    <source>
        <dbReference type="SAM" id="MobiDB-lite"/>
    </source>
</evidence>
<keyword evidence="3" id="KW-0804">Transcription</keyword>
<evidence type="ECO:0000313" key="8">
    <source>
        <dbReference type="Proteomes" id="UP001498476"/>
    </source>
</evidence>
<accession>A0ABR1HJ37</accession>
<keyword evidence="8" id="KW-1185">Reference proteome</keyword>
<dbReference type="InterPro" id="IPR046347">
    <property type="entry name" value="bZIP_sf"/>
</dbReference>
<dbReference type="InterPro" id="IPR004827">
    <property type="entry name" value="bZIP"/>
</dbReference>
<keyword evidence="4" id="KW-0539">Nucleus</keyword>
<dbReference type="PANTHER" id="PTHR19304">
    <property type="entry name" value="CYCLIC-AMP RESPONSE ELEMENT BINDING PROTEIN"/>
    <property type="match status" value="1"/>
</dbReference>
<dbReference type="Proteomes" id="UP001498476">
    <property type="component" value="Unassembled WGS sequence"/>
</dbReference>
<evidence type="ECO:0000256" key="1">
    <source>
        <dbReference type="ARBA" id="ARBA00004123"/>
    </source>
</evidence>